<feature type="chain" id="PRO_5044504622" evidence="2">
    <location>
        <begin position="38"/>
        <end position="454"/>
    </location>
</feature>
<reference evidence="3" key="1">
    <citation type="submission" date="2024-10" db="EMBL/GenBank/DDBJ databases">
        <authorList>
            <person name="Lesea H.P."/>
            <person name="Kuehl J.V."/>
            <person name="Chandonia J.-M."/>
        </authorList>
    </citation>
    <scope>NUCLEOTIDE SEQUENCE</scope>
    <source>
        <strain evidence="3">FW102-FHT14D07</strain>
    </source>
</reference>
<evidence type="ECO:0000313" key="3">
    <source>
        <dbReference type="EMBL" id="XIA18893.1"/>
    </source>
</evidence>
<gene>
    <name evidence="3" type="ORF">ACFYG5_01770</name>
</gene>
<dbReference type="AlphaFoldDB" id="A0AB74UW34"/>
<feature type="compositionally biased region" description="Basic residues" evidence="1">
    <location>
        <begin position="444"/>
        <end position="454"/>
    </location>
</feature>
<proteinExistence type="predicted"/>
<sequence>MTYRNNKCATHRDGVLALARAIYATAFLCVASFGAAAAPPPFQRFNDSLKAFTRGAADNFETYMALRHLYAEIDPPHRNYAAQMLSMYDAMNGRYEDADIHFRESFPGATKPRSCPIDGYRSVPLKEAITSVALDSRVLMINESHSEIGTRALILRMLPILRKAGFRNVAFEALAGPKDMPGWVAGASVLPLDDRDLVTRGYPLDSNQAGFYLREPVFGELIRDSIQLGFNLVAYDPRNFSSRDDREEKEARNLKAFLDEHPHERLLVIAGYSHIWKTGGWMADRLRTMGNYKITSVDQIDGWGGCEGTTWSKSYPFVFMSRSSNSEYWAYKKGTDVTVLNLMNNQRGARTSWLSLNGFRRKVTLPGSVCNGLAPCLVSATYILESADAVPADRLFVLEGEKPILYLRPNTYRLTSQTGTGKLVWRLQVDQEGETLEPVETQARSHRNPLKNSR</sequence>
<accession>A0AB74UW34</accession>
<dbReference type="RefSeq" id="WP_395119917.1">
    <property type="nucleotide sequence ID" value="NZ_CP170721.1"/>
</dbReference>
<organism evidence="3">
    <name type="scientific">Rhodanobacter sp. FW102-FHT14D07</name>
    <dbReference type="NCBI Taxonomy" id="3351462"/>
    <lineage>
        <taxon>Bacteria</taxon>
        <taxon>Pseudomonadati</taxon>
        <taxon>Pseudomonadota</taxon>
        <taxon>Gammaproteobacteria</taxon>
        <taxon>Lysobacterales</taxon>
        <taxon>Rhodanobacteraceae</taxon>
        <taxon>Rhodanobacter</taxon>
    </lineage>
</organism>
<evidence type="ECO:0000256" key="1">
    <source>
        <dbReference type="SAM" id="MobiDB-lite"/>
    </source>
</evidence>
<dbReference type="EMBL" id="CP170721">
    <property type="protein sequence ID" value="XIA18893.1"/>
    <property type="molecule type" value="Genomic_DNA"/>
</dbReference>
<keyword evidence="2" id="KW-0732">Signal</keyword>
<evidence type="ECO:0000256" key="2">
    <source>
        <dbReference type="SAM" id="SignalP"/>
    </source>
</evidence>
<feature type="region of interest" description="Disordered" evidence="1">
    <location>
        <begin position="435"/>
        <end position="454"/>
    </location>
</feature>
<name>A0AB74UW34_9GAMM</name>
<protein>
    <submittedName>
        <fullName evidence="3">Uncharacterized protein</fullName>
    </submittedName>
</protein>
<feature type="signal peptide" evidence="2">
    <location>
        <begin position="1"/>
        <end position="37"/>
    </location>
</feature>